<dbReference type="PANTHER" id="PTHR21666:SF288">
    <property type="entry name" value="CELL DIVISION PROTEIN YTFB"/>
    <property type="match status" value="1"/>
</dbReference>
<accession>A0ABV9NK77</accession>
<evidence type="ECO:0000259" key="10">
    <source>
        <dbReference type="Pfam" id="PF04225"/>
    </source>
</evidence>
<evidence type="ECO:0000256" key="6">
    <source>
        <dbReference type="ARBA" id="ARBA00022833"/>
    </source>
</evidence>
<dbReference type="PANTHER" id="PTHR21666">
    <property type="entry name" value="PEPTIDASE-RELATED"/>
    <property type="match status" value="1"/>
</dbReference>
<dbReference type="Pfam" id="PF19425">
    <property type="entry name" value="Csd3_N2"/>
    <property type="match status" value="1"/>
</dbReference>
<dbReference type="InterPro" id="IPR011055">
    <property type="entry name" value="Dup_hybrid_motif"/>
</dbReference>
<name>A0ABV9NK77_9GAMM</name>
<keyword evidence="8" id="KW-0472">Membrane</keyword>
<dbReference type="EMBL" id="JBHSGG010000011">
    <property type="protein sequence ID" value="MFC4727385.1"/>
    <property type="molecule type" value="Genomic_DNA"/>
</dbReference>
<feature type="domain" description="Csd3-like second N-terminal" evidence="11">
    <location>
        <begin position="177"/>
        <end position="295"/>
    </location>
</feature>
<dbReference type="InterPro" id="IPR045834">
    <property type="entry name" value="Csd3_N2"/>
</dbReference>
<dbReference type="InterPro" id="IPR016047">
    <property type="entry name" value="M23ase_b-sheet_dom"/>
</dbReference>
<proteinExistence type="predicted"/>
<dbReference type="SUPFAM" id="SSF51261">
    <property type="entry name" value="Duplicated hybrid motif"/>
    <property type="match status" value="1"/>
</dbReference>
<keyword evidence="8" id="KW-1133">Transmembrane helix</keyword>
<evidence type="ECO:0000256" key="3">
    <source>
        <dbReference type="ARBA" id="ARBA00022670"/>
    </source>
</evidence>
<keyword evidence="6" id="KW-0862">Zinc</keyword>
<sequence>MKGTRTPRTPITTFRGRWTRDHWATASLIGCVGVLVAAIVPGFSAAPPAAEPEQVTRAIALPLPPRSVLPIEEDPIAEEAPVDTWRTVQIAQGQTLGGVFSDLGLSANTLHRLLQHPGAREALTRVRAGDEFAFDVPEPGELRALRFARGENEHVELVLEDGGIKENVTERELERRTLVASGEITSSLYAAAARAGVSNAIVNTMANVFSYDIDFGQDLREGDHFSVIYEEVWRDGERLRTGDIVAASFTNRGKRYTAVRFERDGKSEYFSADGRPLKKSFMRMPVEFARISSTFGARRHPILGKMRMHNGVDYAAPTGTPIMAAGDGRIAFAGNRGGYGRTVIVDHGNGHTTLYAHMSRLGRYKTGQRVSQGAVIGYVGMSGLATGPHLHYEFRVNGQHRDPTTVTMPPPEPLKGAAMAQFRAVAGPALAQLEMLEGRHLAAREASTSLN</sequence>
<keyword evidence="13" id="KW-1185">Reference proteome</keyword>
<comment type="subcellular location">
    <subcellularLocation>
        <location evidence="2">Cell envelope</location>
    </subcellularLocation>
</comment>
<evidence type="ECO:0000259" key="11">
    <source>
        <dbReference type="Pfam" id="PF19425"/>
    </source>
</evidence>
<evidence type="ECO:0000259" key="9">
    <source>
        <dbReference type="Pfam" id="PF01551"/>
    </source>
</evidence>
<keyword evidence="8" id="KW-0812">Transmembrane</keyword>
<dbReference type="CDD" id="cd12797">
    <property type="entry name" value="M23_peptidase"/>
    <property type="match status" value="1"/>
</dbReference>
<reference evidence="13" key="1">
    <citation type="journal article" date="2019" name="Int. J. Syst. Evol. Microbiol.">
        <title>The Global Catalogue of Microorganisms (GCM) 10K type strain sequencing project: providing services to taxonomists for standard genome sequencing and annotation.</title>
        <authorList>
            <consortium name="The Broad Institute Genomics Platform"/>
            <consortium name="The Broad Institute Genome Sequencing Center for Infectious Disease"/>
            <person name="Wu L."/>
            <person name="Ma J."/>
        </authorList>
    </citation>
    <scope>NUCLEOTIDE SEQUENCE [LARGE SCALE GENOMIC DNA]</scope>
    <source>
        <strain evidence="13">CGMCC 1.13574</strain>
    </source>
</reference>
<dbReference type="Pfam" id="PF01551">
    <property type="entry name" value="Peptidase_M23"/>
    <property type="match status" value="1"/>
</dbReference>
<comment type="cofactor">
    <cofactor evidence="1">
        <name>Zn(2+)</name>
        <dbReference type="ChEBI" id="CHEBI:29105"/>
    </cofactor>
</comment>
<dbReference type="Gene3D" id="3.10.450.350">
    <property type="match status" value="2"/>
</dbReference>
<evidence type="ECO:0000256" key="2">
    <source>
        <dbReference type="ARBA" id="ARBA00004196"/>
    </source>
</evidence>
<dbReference type="Proteomes" id="UP001595892">
    <property type="component" value="Unassembled WGS sequence"/>
</dbReference>
<keyword evidence="3" id="KW-0645">Protease</keyword>
<keyword evidence="5" id="KW-0378">Hydrolase</keyword>
<evidence type="ECO:0000313" key="12">
    <source>
        <dbReference type="EMBL" id="MFC4727385.1"/>
    </source>
</evidence>
<dbReference type="Pfam" id="PF04225">
    <property type="entry name" value="LysM_OapA"/>
    <property type="match status" value="1"/>
</dbReference>
<evidence type="ECO:0000256" key="1">
    <source>
        <dbReference type="ARBA" id="ARBA00001947"/>
    </source>
</evidence>
<evidence type="ECO:0000256" key="7">
    <source>
        <dbReference type="ARBA" id="ARBA00023049"/>
    </source>
</evidence>
<dbReference type="InterPro" id="IPR007340">
    <property type="entry name" value="LysM_Opacity-associatedA"/>
</dbReference>
<keyword evidence="4" id="KW-0479">Metal-binding</keyword>
<organism evidence="12 13">
    <name type="scientific">Coralloluteibacterium thermophilum</name>
    <dbReference type="NCBI Taxonomy" id="2707049"/>
    <lineage>
        <taxon>Bacteria</taxon>
        <taxon>Pseudomonadati</taxon>
        <taxon>Pseudomonadota</taxon>
        <taxon>Gammaproteobacteria</taxon>
        <taxon>Lysobacterales</taxon>
        <taxon>Lysobacteraceae</taxon>
        <taxon>Coralloluteibacterium</taxon>
    </lineage>
</organism>
<dbReference type="InterPro" id="IPR050570">
    <property type="entry name" value="Cell_wall_metabolism_enzyme"/>
</dbReference>
<dbReference type="Gene3D" id="2.70.70.10">
    <property type="entry name" value="Glucose Permease (Domain IIA)"/>
    <property type="match status" value="1"/>
</dbReference>
<comment type="caution">
    <text evidence="12">The sequence shown here is derived from an EMBL/GenBank/DDBJ whole genome shotgun (WGS) entry which is preliminary data.</text>
</comment>
<evidence type="ECO:0000256" key="8">
    <source>
        <dbReference type="SAM" id="Phobius"/>
    </source>
</evidence>
<keyword evidence="7" id="KW-0482">Metalloprotease</keyword>
<evidence type="ECO:0000256" key="4">
    <source>
        <dbReference type="ARBA" id="ARBA00022723"/>
    </source>
</evidence>
<dbReference type="RefSeq" id="WP_377003400.1">
    <property type="nucleotide sequence ID" value="NZ_JBHSGG010000011.1"/>
</dbReference>
<protein>
    <submittedName>
        <fullName evidence="12">Peptidoglycan DD-metalloendopeptidase family protein</fullName>
    </submittedName>
</protein>
<evidence type="ECO:0000256" key="5">
    <source>
        <dbReference type="ARBA" id="ARBA00022801"/>
    </source>
</evidence>
<gene>
    <name evidence="12" type="ORF">ACFO3Q_04275</name>
</gene>
<feature type="domain" description="Opacity-associated protein A LysM-like" evidence="10">
    <location>
        <begin position="85"/>
        <end position="154"/>
    </location>
</feature>
<feature type="domain" description="M23ase beta-sheet core" evidence="9">
    <location>
        <begin position="307"/>
        <end position="403"/>
    </location>
</feature>
<feature type="transmembrane region" description="Helical" evidence="8">
    <location>
        <begin position="21"/>
        <end position="43"/>
    </location>
</feature>
<evidence type="ECO:0000313" key="13">
    <source>
        <dbReference type="Proteomes" id="UP001595892"/>
    </source>
</evidence>